<dbReference type="AlphaFoldDB" id="A0A6H1WT57"/>
<proteinExistence type="inferred from homology"/>
<sequence>MIRCFLAVSLPEDLKEILREIQGRLAAETSGVRWVRPEGFHLTLKFFGNIPEEKLPALVRAAERVLQEFRPFELVLEGLGFFPESGPPRVVWVGLSGELEPLLEMERRLSRAFAKLGFPPEKRPFHPHITLGRVKDGRRSRELRARAAEIRVPPGRFRLDHLTFYQSKLHPEGALYSVLKEVPLGNA</sequence>
<feature type="active site" description="Proton acceptor" evidence="2">
    <location>
        <position position="128"/>
    </location>
</feature>
<dbReference type="SUPFAM" id="SSF55144">
    <property type="entry name" value="LigT-like"/>
    <property type="match status" value="1"/>
</dbReference>
<dbReference type="InterPro" id="IPR009097">
    <property type="entry name" value="Cyclic_Pdiesterase"/>
</dbReference>
<dbReference type="NCBIfam" id="TIGR02258">
    <property type="entry name" value="2_5_ligase"/>
    <property type="match status" value="1"/>
</dbReference>
<name>A0A6H1WT57_9BACT</name>
<evidence type="ECO:0000313" key="4">
    <source>
        <dbReference type="Proteomes" id="UP000501253"/>
    </source>
</evidence>
<feature type="short sequence motif" description="HXTX 2" evidence="2">
    <location>
        <begin position="128"/>
        <end position="131"/>
    </location>
</feature>
<dbReference type="RefSeq" id="WP_168719654.1">
    <property type="nucleotide sequence ID" value="NZ_CP042909.1"/>
</dbReference>
<reference evidence="3 4" key="1">
    <citation type="submission" date="2019-08" db="EMBL/GenBank/DDBJ databases">
        <title>Complete genome sequence of Thermosulfurimonas marina SU872T, an anaerobic thermophilic chemolithoautotrophic bacterium isolated from a shallow marine hydrothermal vent.</title>
        <authorList>
            <person name="Allioux M."/>
            <person name="Jebbar M."/>
            <person name="Slobodkina G."/>
            <person name="Slobodkin A."/>
            <person name="Moalic Y."/>
            <person name="Frolova A."/>
            <person name="Shao Z."/>
            <person name="Alain K."/>
        </authorList>
    </citation>
    <scope>NUCLEOTIDE SEQUENCE [LARGE SCALE GENOMIC DNA]</scope>
    <source>
        <strain evidence="3 4">SU872</strain>
    </source>
</reference>
<organism evidence="3 4">
    <name type="scientific">Thermosulfurimonas marina</name>
    <dbReference type="NCBI Taxonomy" id="2047767"/>
    <lineage>
        <taxon>Bacteria</taxon>
        <taxon>Pseudomonadati</taxon>
        <taxon>Thermodesulfobacteriota</taxon>
        <taxon>Thermodesulfobacteria</taxon>
        <taxon>Thermodesulfobacteriales</taxon>
        <taxon>Thermodesulfobacteriaceae</taxon>
        <taxon>Thermosulfurimonas</taxon>
    </lineage>
</organism>
<dbReference type="KEGG" id="tmai:FVE67_05570"/>
<evidence type="ECO:0000256" key="1">
    <source>
        <dbReference type="ARBA" id="ARBA00022801"/>
    </source>
</evidence>
<comment type="function">
    <text evidence="2">Hydrolyzes RNA 2',3'-cyclic phosphodiester to an RNA 2'-phosphomonoester.</text>
</comment>
<dbReference type="PANTHER" id="PTHR35561">
    <property type="entry name" value="RNA 2',3'-CYCLIC PHOSPHODIESTERASE"/>
    <property type="match status" value="1"/>
</dbReference>
<dbReference type="EC" id="3.1.4.58" evidence="2"/>
<dbReference type="HAMAP" id="MF_01940">
    <property type="entry name" value="RNA_CPDase"/>
    <property type="match status" value="1"/>
</dbReference>
<comment type="similarity">
    <text evidence="2">Belongs to the 2H phosphoesterase superfamily. ThpR family.</text>
</comment>
<comment type="catalytic activity">
    <reaction evidence="2">
        <text>a 3'-end 2',3'-cyclophospho-ribonucleotide-RNA + H2O = a 3'-end 2'-phospho-ribonucleotide-RNA + H(+)</text>
        <dbReference type="Rhea" id="RHEA:11828"/>
        <dbReference type="Rhea" id="RHEA-COMP:10464"/>
        <dbReference type="Rhea" id="RHEA-COMP:17353"/>
        <dbReference type="ChEBI" id="CHEBI:15377"/>
        <dbReference type="ChEBI" id="CHEBI:15378"/>
        <dbReference type="ChEBI" id="CHEBI:83064"/>
        <dbReference type="ChEBI" id="CHEBI:173113"/>
        <dbReference type="EC" id="3.1.4.58"/>
    </reaction>
</comment>
<dbReference type="GO" id="GO:0008664">
    <property type="term" value="F:RNA 2',3'-cyclic 3'-phosphodiesterase activity"/>
    <property type="evidence" value="ECO:0007669"/>
    <property type="project" value="UniProtKB-EC"/>
</dbReference>
<dbReference type="Proteomes" id="UP000501253">
    <property type="component" value="Chromosome"/>
</dbReference>
<accession>A0A6H1WT57</accession>
<dbReference type="InterPro" id="IPR004175">
    <property type="entry name" value="RNA_CPDase"/>
</dbReference>
<dbReference type="GO" id="GO:0004113">
    <property type="term" value="F:2',3'-cyclic-nucleotide 3'-phosphodiesterase activity"/>
    <property type="evidence" value="ECO:0007669"/>
    <property type="project" value="InterPro"/>
</dbReference>
<dbReference type="Pfam" id="PF13563">
    <property type="entry name" value="2_5_RNA_ligase2"/>
    <property type="match status" value="1"/>
</dbReference>
<gene>
    <name evidence="3" type="primary">thpR</name>
    <name evidence="3" type="ORF">FVE67_05570</name>
</gene>
<dbReference type="PANTHER" id="PTHR35561:SF1">
    <property type="entry name" value="RNA 2',3'-CYCLIC PHOSPHODIESTERASE"/>
    <property type="match status" value="1"/>
</dbReference>
<keyword evidence="4" id="KW-1185">Reference proteome</keyword>
<evidence type="ECO:0000313" key="3">
    <source>
        <dbReference type="EMBL" id="QJA06306.1"/>
    </source>
</evidence>
<keyword evidence="1 2" id="KW-0378">Hydrolase</keyword>
<feature type="short sequence motif" description="HXTX 1" evidence="2">
    <location>
        <begin position="41"/>
        <end position="44"/>
    </location>
</feature>
<dbReference type="Gene3D" id="3.90.1140.10">
    <property type="entry name" value="Cyclic phosphodiesterase"/>
    <property type="match status" value="1"/>
</dbReference>
<dbReference type="EMBL" id="CP042909">
    <property type="protein sequence ID" value="QJA06306.1"/>
    <property type="molecule type" value="Genomic_DNA"/>
</dbReference>
<protein>
    <recommendedName>
        <fullName evidence="2">RNA 2',3'-cyclic phosphodiesterase</fullName>
        <shortName evidence="2">RNA 2',3'-CPDase</shortName>
        <ecNumber evidence="2">3.1.4.58</ecNumber>
    </recommendedName>
</protein>
<evidence type="ECO:0000256" key="2">
    <source>
        <dbReference type="HAMAP-Rule" id="MF_01940"/>
    </source>
</evidence>
<feature type="active site" description="Proton donor" evidence="2">
    <location>
        <position position="41"/>
    </location>
</feature>